<evidence type="ECO:0000256" key="2">
    <source>
        <dbReference type="SAM" id="Phobius"/>
    </source>
</evidence>
<gene>
    <name evidence="3" type="ORF">EPL05_06785</name>
</gene>
<accession>A0A3S4YF18</accession>
<dbReference type="EMBL" id="SBIW01000003">
    <property type="protein sequence ID" value="RWY53770.1"/>
    <property type="molecule type" value="Genomic_DNA"/>
</dbReference>
<dbReference type="Proteomes" id="UP000286701">
    <property type="component" value="Unassembled WGS sequence"/>
</dbReference>
<keyword evidence="2" id="KW-1133">Transmembrane helix</keyword>
<sequence>MQVNADVLEKYVGNYQINANYHIKITREANKLFAQLISAHTARRSFAINMYLMGASSIAIMAIIGHRTEKTFLKYFKATPKEHSVCYRKLVRV</sequence>
<proteinExistence type="predicted"/>
<protein>
    <recommendedName>
        <fullName evidence="5">Tyr recombinase domain-containing protein</fullName>
    </recommendedName>
</protein>
<reference evidence="3 4" key="1">
    <citation type="submission" date="2019-01" db="EMBL/GenBank/DDBJ databases">
        <title>Mucilaginibacter antarcticum sp. nov., isolated from antarctic soil.</title>
        <authorList>
            <person name="Yan Y.-Q."/>
            <person name="Du Z.-J."/>
        </authorList>
    </citation>
    <scope>NUCLEOTIDE SEQUENCE [LARGE SCALE GENOMIC DNA]</scope>
    <source>
        <strain evidence="3 4">F01003</strain>
    </source>
</reference>
<evidence type="ECO:0000313" key="3">
    <source>
        <dbReference type="EMBL" id="RWY53770.1"/>
    </source>
</evidence>
<comment type="caution">
    <text evidence="3">The sequence shown here is derived from an EMBL/GenBank/DDBJ whole genome shotgun (WGS) entry which is preliminary data.</text>
</comment>
<dbReference type="GO" id="GO:0006310">
    <property type="term" value="P:DNA recombination"/>
    <property type="evidence" value="ECO:0007669"/>
    <property type="project" value="UniProtKB-KW"/>
</dbReference>
<organism evidence="3 4">
    <name type="scientific">Mucilaginibacter gilvus</name>
    <dbReference type="NCBI Taxonomy" id="2305909"/>
    <lineage>
        <taxon>Bacteria</taxon>
        <taxon>Pseudomonadati</taxon>
        <taxon>Bacteroidota</taxon>
        <taxon>Sphingobacteriia</taxon>
        <taxon>Sphingobacteriales</taxon>
        <taxon>Sphingobacteriaceae</taxon>
        <taxon>Mucilaginibacter</taxon>
    </lineage>
</organism>
<dbReference type="InterPro" id="IPR013762">
    <property type="entry name" value="Integrase-like_cat_sf"/>
</dbReference>
<dbReference type="GO" id="GO:0015074">
    <property type="term" value="P:DNA integration"/>
    <property type="evidence" value="ECO:0007669"/>
    <property type="project" value="InterPro"/>
</dbReference>
<feature type="transmembrane region" description="Helical" evidence="2">
    <location>
        <begin position="46"/>
        <end position="64"/>
    </location>
</feature>
<evidence type="ECO:0000313" key="4">
    <source>
        <dbReference type="Proteomes" id="UP000286701"/>
    </source>
</evidence>
<evidence type="ECO:0008006" key="5">
    <source>
        <dbReference type="Google" id="ProtNLM"/>
    </source>
</evidence>
<keyword evidence="4" id="KW-1185">Reference proteome</keyword>
<keyword evidence="2" id="KW-0812">Transmembrane</keyword>
<keyword evidence="1" id="KW-0233">DNA recombination</keyword>
<dbReference type="AlphaFoldDB" id="A0A3S4YF18"/>
<dbReference type="InterPro" id="IPR011010">
    <property type="entry name" value="DNA_brk_join_enz"/>
</dbReference>
<dbReference type="Gene3D" id="1.10.443.10">
    <property type="entry name" value="Intergrase catalytic core"/>
    <property type="match status" value="1"/>
</dbReference>
<evidence type="ECO:0000256" key="1">
    <source>
        <dbReference type="ARBA" id="ARBA00023172"/>
    </source>
</evidence>
<keyword evidence="2" id="KW-0472">Membrane</keyword>
<dbReference type="SUPFAM" id="SSF56349">
    <property type="entry name" value="DNA breaking-rejoining enzymes"/>
    <property type="match status" value="1"/>
</dbReference>
<name>A0A3S4YF18_9SPHI</name>
<dbReference type="GO" id="GO:0003677">
    <property type="term" value="F:DNA binding"/>
    <property type="evidence" value="ECO:0007669"/>
    <property type="project" value="InterPro"/>
</dbReference>